<feature type="compositionally biased region" description="Polar residues" evidence="1">
    <location>
        <begin position="1"/>
        <end position="11"/>
    </location>
</feature>
<sequence length="148" mass="16031">MKNSLLDNITNLLRKKPAQSGAQNKQKQSNPKSSTGGHSGNTAPSQRNGSSSSPGGKGLPNIQANIRRLREITKDALSALVTSNNPPLYFVRGGAIVRFRTDEHDHPMLENVNDAMLIGRLARVADFFIFGSQGERKNSDPPPKVAKD</sequence>
<name>X0WYX8_9ZZZZ</name>
<evidence type="ECO:0000256" key="1">
    <source>
        <dbReference type="SAM" id="MobiDB-lite"/>
    </source>
</evidence>
<feature type="compositionally biased region" description="Polar residues" evidence="1">
    <location>
        <begin position="20"/>
        <end position="48"/>
    </location>
</feature>
<feature type="non-terminal residue" evidence="2">
    <location>
        <position position="148"/>
    </location>
</feature>
<comment type="caution">
    <text evidence="2">The sequence shown here is derived from an EMBL/GenBank/DDBJ whole genome shotgun (WGS) entry which is preliminary data.</text>
</comment>
<reference evidence="2" key="1">
    <citation type="journal article" date="2014" name="Front. Microbiol.">
        <title>High frequency of phylogenetically diverse reductive dehalogenase-homologous genes in deep subseafloor sedimentary metagenomes.</title>
        <authorList>
            <person name="Kawai M."/>
            <person name="Futagami T."/>
            <person name="Toyoda A."/>
            <person name="Takaki Y."/>
            <person name="Nishi S."/>
            <person name="Hori S."/>
            <person name="Arai W."/>
            <person name="Tsubouchi T."/>
            <person name="Morono Y."/>
            <person name="Uchiyama I."/>
            <person name="Ito T."/>
            <person name="Fujiyama A."/>
            <person name="Inagaki F."/>
            <person name="Takami H."/>
        </authorList>
    </citation>
    <scope>NUCLEOTIDE SEQUENCE</scope>
    <source>
        <strain evidence="2">Expedition CK06-06</strain>
    </source>
</reference>
<feature type="region of interest" description="Disordered" evidence="1">
    <location>
        <begin position="1"/>
        <end position="64"/>
    </location>
</feature>
<gene>
    <name evidence="2" type="ORF">S01H1_73491</name>
</gene>
<organism evidence="2">
    <name type="scientific">marine sediment metagenome</name>
    <dbReference type="NCBI Taxonomy" id="412755"/>
    <lineage>
        <taxon>unclassified sequences</taxon>
        <taxon>metagenomes</taxon>
        <taxon>ecological metagenomes</taxon>
    </lineage>
</organism>
<evidence type="ECO:0000313" key="2">
    <source>
        <dbReference type="EMBL" id="GAG29633.1"/>
    </source>
</evidence>
<dbReference type="AlphaFoldDB" id="X0WYX8"/>
<proteinExistence type="predicted"/>
<dbReference type="EMBL" id="BARS01049109">
    <property type="protein sequence ID" value="GAG29633.1"/>
    <property type="molecule type" value="Genomic_DNA"/>
</dbReference>
<accession>X0WYX8</accession>
<protein>
    <submittedName>
        <fullName evidence="2">Uncharacterized protein</fullName>
    </submittedName>
</protein>